<keyword evidence="8" id="KW-0732">Signal</keyword>
<dbReference type="PANTHER" id="PTHR10332:SF8">
    <property type="entry name" value="EQUILIBRATIVE NUCLEOSIDE TRANSPORTER 2"/>
    <property type="match status" value="1"/>
</dbReference>
<dbReference type="GO" id="GO:0005337">
    <property type="term" value="F:nucleoside transmembrane transporter activity"/>
    <property type="evidence" value="ECO:0007669"/>
    <property type="project" value="InterPro"/>
</dbReference>
<organism evidence="9 10">
    <name type="scientific">Solea senegalensis</name>
    <name type="common">Senegalese sole</name>
    <dbReference type="NCBI Taxonomy" id="28829"/>
    <lineage>
        <taxon>Eukaryota</taxon>
        <taxon>Metazoa</taxon>
        <taxon>Chordata</taxon>
        <taxon>Craniata</taxon>
        <taxon>Vertebrata</taxon>
        <taxon>Euteleostomi</taxon>
        <taxon>Actinopterygii</taxon>
        <taxon>Neopterygii</taxon>
        <taxon>Teleostei</taxon>
        <taxon>Neoteleostei</taxon>
        <taxon>Acanthomorphata</taxon>
        <taxon>Carangaria</taxon>
        <taxon>Pleuronectiformes</taxon>
        <taxon>Pleuronectoidei</taxon>
        <taxon>Soleidae</taxon>
        <taxon>Solea</taxon>
    </lineage>
</organism>
<keyword evidence="10" id="KW-1185">Reference proteome</keyword>
<evidence type="ECO:0000256" key="1">
    <source>
        <dbReference type="ARBA" id="ARBA00004141"/>
    </source>
</evidence>
<evidence type="ECO:0000256" key="4">
    <source>
        <dbReference type="ARBA" id="ARBA00022692"/>
    </source>
</evidence>
<feature type="chain" id="PRO_5043966888" evidence="8">
    <location>
        <begin position="20"/>
        <end position="744"/>
    </location>
</feature>
<reference evidence="9 10" key="1">
    <citation type="journal article" date="2021" name="Sci. Rep.">
        <title>Chromosome anchoring in Senegalese sole (Solea senegalensis) reveals sex-associated markers and genome rearrangements in flatfish.</title>
        <authorList>
            <person name="Guerrero-Cozar I."/>
            <person name="Gomez-Garrido J."/>
            <person name="Berbel C."/>
            <person name="Martinez-Blanch J.F."/>
            <person name="Alioto T."/>
            <person name="Claros M.G."/>
            <person name="Gagnaire P.A."/>
            <person name="Manchado M."/>
        </authorList>
    </citation>
    <scope>NUCLEOTIDE SEQUENCE [LARGE SCALE GENOMIC DNA]</scope>
    <source>
        <strain evidence="9">Sse05_10M</strain>
    </source>
</reference>
<name>A0AAV6QX38_SOLSE</name>
<dbReference type="Pfam" id="PF01733">
    <property type="entry name" value="Nucleoside_tran"/>
    <property type="match status" value="1"/>
</dbReference>
<keyword evidence="5 7" id="KW-1133">Transmembrane helix</keyword>
<evidence type="ECO:0000313" key="10">
    <source>
        <dbReference type="Proteomes" id="UP000693946"/>
    </source>
</evidence>
<evidence type="ECO:0000256" key="2">
    <source>
        <dbReference type="ARBA" id="ARBA00007965"/>
    </source>
</evidence>
<keyword evidence="3" id="KW-0813">Transport</keyword>
<keyword evidence="4 7" id="KW-0812">Transmembrane</keyword>
<dbReference type="GO" id="GO:0035344">
    <property type="term" value="P:hypoxanthine transport"/>
    <property type="evidence" value="ECO:0007669"/>
    <property type="project" value="TreeGrafter"/>
</dbReference>
<comment type="caution">
    <text evidence="9">The sequence shown here is derived from an EMBL/GenBank/DDBJ whole genome shotgun (WGS) entry which is preliminary data.</text>
</comment>
<evidence type="ECO:0000256" key="7">
    <source>
        <dbReference type="SAM" id="Phobius"/>
    </source>
</evidence>
<dbReference type="InterPro" id="IPR002259">
    <property type="entry name" value="Eqnu_transpt"/>
</dbReference>
<accession>A0AAV6QX38</accession>
<feature type="transmembrane region" description="Helical" evidence="7">
    <location>
        <begin position="612"/>
        <end position="628"/>
    </location>
</feature>
<proteinExistence type="inferred from homology"/>
<evidence type="ECO:0000256" key="6">
    <source>
        <dbReference type="ARBA" id="ARBA00023136"/>
    </source>
</evidence>
<dbReference type="GO" id="GO:0016323">
    <property type="term" value="C:basolateral plasma membrane"/>
    <property type="evidence" value="ECO:0007669"/>
    <property type="project" value="TreeGrafter"/>
</dbReference>
<feature type="transmembrane region" description="Helical" evidence="7">
    <location>
        <begin position="443"/>
        <end position="461"/>
    </location>
</feature>
<evidence type="ECO:0000256" key="8">
    <source>
        <dbReference type="SAM" id="SignalP"/>
    </source>
</evidence>
<evidence type="ECO:0000256" key="5">
    <source>
        <dbReference type="ARBA" id="ARBA00022989"/>
    </source>
</evidence>
<comment type="subcellular location">
    <subcellularLocation>
        <location evidence="1">Membrane</location>
        <topology evidence="1">Multi-pass membrane protein</topology>
    </subcellularLocation>
</comment>
<evidence type="ECO:0000256" key="3">
    <source>
        <dbReference type="ARBA" id="ARBA00022448"/>
    </source>
</evidence>
<dbReference type="GO" id="GO:0015854">
    <property type="term" value="P:guanine transport"/>
    <property type="evidence" value="ECO:0007669"/>
    <property type="project" value="TreeGrafter"/>
</dbReference>
<evidence type="ECO:0000313" key="9">
    <source>
        <dbReference type="EMBL" id="KAG7497403.1"/>
    </source>
</evidence>
<feature type="transmembrane region" description="Helical" evidence="7">
    <location>
        <begin position="648"/>
        <end position="670"/>
    </location>
</feature>
<dbReference type="PANTHER" id="PTHR10332">
    <property type="entry name" value="EQUILIBRATIVE NUCLEOSIDE TRANSPORTER"/>
    <property type="match status" value="1"/>
</dbReference>
<feature type="signal peptide" evidence="8">
    <location>
        <begin position="1"/>
        <end position="19"/>
    </location>
</feature>
<feature type="transmembrane region" description="Helical" evidence="7">
    <location>
        <begin position="682"/>
        <end position="706"/>
    </location>
</feature>
<dbReference type="AlphaFoldDB" id="A0AAV6QX38"/>
<dbReference type="GO" id="GO:0015853">
    <property type="term" value="P:adenine transport"/>
    <property type="evidence" value="ECO:0007669"/>
    <property type="project" value="TreeGrafter"/>
</dbReference>
<protein>
    <submittedName>
        <fullName evidence="9">Equilibrative nucleoside transporter 2-like</fullName>
    </submittedName>
</protein>
<dbReference type="Proteomes" id="UP000693946">
    <property type="component" value="Linkage Group LG3"/>
</dbReference>
<feature type="transmembrane region" description="Helical" evidence="7">
    <location>
        <begin position="718"/>
        <end position="738"/>
    </location>
</feature>
<comment type="similarity">
    <text evidence="2">Belongs to the SLC29A/ENT transporter (TC 2.A.57) family.</text>
</comment>
<dbReference type="GO" id="GO:0035364">
    <property type="term" value="P:thymine transport"/>
    <property type="evidence" value="ECO:0007669"/>
    <property type="project" value="TreeGrafter"/>
</dbReference>
<keyword evidence="6 7" id="KW-0472">Membrane</keyword>
<dbReference type="GO" id="GO:0015862">
    <property type="term" value="P:uridine transmembrane transport"/>
    <property type="evidence" value="ECO:0007669"/>
    <property type="project" value="TreeGrafter"/>
</dbReference>
<feature type="transmembrane region" description="Helical" evidence="7">
    <location>
        <begin position="579"/>
        <end position="600"/>
    </location>
</feature>
<sequence length="744" mass="82851">MEFLLGSVLLASLCDNSSWSVLMAGASAVIQISDVSVTEGETVNITCCYTQKDSEQIRFFWLKNQTEMENNTSVERIQRHTFASEVYRQLRIRLNVLKRNAFFTLHPHQYIIIIFMINHFLVLFPPHSLYLETLPKSCSVAQPMQADPSLKLSFVIAAVVAELAMKKSPLESRVKNERVYCSSQAAFCQPSTCRFNCREKLHSCGGKTQIKGKKKLYYQQSVDTREQLGTHFSARENIDRARPTSCLSPTTLKSSVTEEQTTSFVPNDHHFFPPSIQSASTAHCQNVNTFLQKGLRSEKLLHQDERKNRHTTGQRLSGGSLFLHLGPGNTATMELLHDGLDVFPATLKHNRMEQRHSQCRQRVLLQQLDDPAVPAAPAALHPPQLHPLPEDIGADADRGQPRFHPAALPPHSSAGQSAHRRQRPLLLDHHGYNLVHQLVRRRAAGQSGLAGTFAAIALLLATASDTDFETAALGYFITPCVGTVATLFSYMLLPRLEFAQFYLKNGGKYEADTTDELLKESGTAENGKVNGHAHDAANSSAAEAKMESTPDGTKQAFLALEQVEKKQAKASVIEVFRKIWVMAFCVTFLFTVTLSVFPAVTADVRTSFPGKWERYFLAVCCFLAFNLNDWIGRSITTFIRWPRKESPLFPILVVSRIVFIPLLMLCNVQSRSYLPVYFSHDGVFTAIMSFFSVSSGYFVCLSMSYAPQLVEPKDAETAGALMTFFLALGLSLGAALSFPLRALV</sequence>
<gene>
    <name evidence="9" type="ORF">JOB18_036819</name>
</gene>
<feature type="transmembrane region" description="Helical" evidence="7">
    <location>
        <begin position="473"/>
        <end position="493"/>
    </location>
</feature>
<dbReference type="EMBL" id="JAGKHQ010000015">
    <property type="protein sequence ID" value="KAG7497403.1"/>
    <property type="molecule type" value="Genomic_DNA"/>
</dbReference>